<gene>
    <name evidence="6" type="primary">CHCHD7</name>
</gene>
<comment type="subcellular location">
    <subcellularLocation>
        <location evidence="1">Mitochondrion intermembrane space</location>
    </subcellularLocation>
</comment>
<dbReference type="PANTHER" id="PTHR46811:SF1">
    <property type="entry name" value="COILED-COIL-HELIX-COILED-COIL-HELIX DOMAIN-CONTAINING PROTEIN 7"/>
    <property type="match status" value="1"/>
</dbReference>
<dbReference type="Proteomes" id="UP000694410">
    <property type="component" value="Unplaced"/>
</dbReference>
<evidence type="ECO:0000256" key="5">
    <source>
        <dbReference type="ARBA" id="ARBA00039509"/>
    </source>
</evidence>
<evidence type="ECO:0000256" key="2">
    <source>
        <dbReference type="ARBA" id="ARBA00023128"/>
    </source>
</evidence>
<proteinExistence type="inferred from homology"/>
<dbReference type="Ensembl" id="ENSCCET00000022368.1">
    <property type="protein sequence ID" value="ENSCCEP00000014374.1"/>
    <property type="gene ID" value="ENSCCEG00000013720.1"/>
</dbReference>
<reference evidence="6" key="1">
    <citation type="submission" date="2025-08" db="UniProtKB">
        <authorList>
            <consortium name="Ensembl"/>
        </authorList>
    </citation>
    <scope>IDENTIFICATION</scope>
</reference>
<evidence type="ECO:0000256" key="1">
    <source>
        <dbReference type="ARBA" id="ARBA00004569"/>
    </source>
</evidence>
<name>A0A8C0UZ32_CYACU</name>
<dbReference type="SUPFAM" id="SSF47072">
    <property type="entry name" value="Cysteine alpha-hairpin motif"/>
    <property type="match status" value="1"/>
</dbReference>
<organism evidence="6 7">
    <name type="scientific">Cyanistes caeruleus</name>
    <name type="common">Eurasian blue tit</name>
    <name type="synonym">Parus caeruleus</name>
    <dbReference type="NCBI Taxonomy" id="156563"/>
    <lineage>
        <taxon>Eukaryota</taxon>
        <taxon>Metazoa</taxon>
        <taxon>Chordata</taxon>
        <taxon>Craniata</taxon>
        <taxon>Vertebrata</taxon>
        <taxon>Euteleostomi</taxon>
        <taxon>Archelosauria</taxon>
        <taxon>Archosauria</taxon>
        <taxon>Dinosauria</taxon>
        <taxon>Saurischia</taxon>
        <taxon>Theropoda</taxon>
        <taxon>Coelurosauria</taxon>
        <taxon>Aves</taxon>
        <taxon>Neognathae</taxon>
        <taxon>Neoaves</taxon>
        <taxon>Telluraves</taxon>
        <taxon>Australaves</taxon>
        <taxon>Passeriformes</taxon>
        <taxon>Paridae</taxon>
        <taxon>Cyanistes</taxon>
    </lineage>
</organism>
<comment type="similarity">
    <text evidence="4">Belongs to the CHCHD7 family.</text>
</comment>
<keyword evidence="3" id="KW-1015">Disulfide bond</keyword>
<dbReference type="GO" id="GO:0005758">
    <property type="term" value="C:mitochondrial intermembrane space"/>
    <property type="evidence" value="ECO:0007669"/>
    <property type="project" value="UniProtKB-SubCell"/>
</dbReference>
<dbReference type="PROSITE" id="PS51808">
    <property type="entry name" value="CHCH"/>
    <property type="match status" value="1"/>
</dbReference>
<dbReference type="Gene3D" id="1.10.287.1130">
    <property type="entry name" value="CytochromE C oxidase copper chaperone"/>
    <property type="match status" value="1"/>
</dbReference>
<dbReference type="InterPro" id="IPR051040">
    <property type="entry name" value="COX23"/>
</dbReference>
<dbReference type="GO" id="GO:0033108">
    <property type="term" value="P:mitochondrial respiratory chain complex assembly"/>
    <property type="evidence" value="ECO:0007669"/>
    <property type="project" value="TreeGrafter"/>
</dbReference>
<evidence type="ECO:0000313" key="6">
    <source>
        <dbReference type="Ensembl" id="ENSCCEP00000014374.1"/>
    </source>
</evidence>
<reference evidence="6" key="2">
    <citation type="submission" date="2025-09" db="UniProtKB">
        <authorList>
            <consortium name="Ensembl"/>
        </authorList>
    </citation>
    <scope>IDENTIFICATION</scope>
</reference>
<dbReference type="AlphaFoldDB" id="A0A8C0UZ32"/>
<keyword evidence="2" id="KW-0496">Mitochondrion</keyword>
<dbReference type="InterPro" id="IPR009069">
    <property type="entry name" value="Cys_alpha_HP_mot_SF"/>
</dbReference>
<accession>A0A8C0UZ32</accession>
<dbReference type="PANTHER" id="PTHR46811">
    <property type="entry name" value="COILED-COIL-HELIX-COILED-COIL-HELIX DOMAIN-CONTAINING PROTEIN 7"/>
    <property type="match status" value="1"/>
</dbReference>
<evidence type="ECO:0000313" key="7">
    <source>
        <dbReference type="Proteomes" id="UP000694410"/>
    </source>
</evidence>
<evidence type="ECO:0000256" key="3">
    <source>
        <dbReference type="ARBA" id="ARBA00023157"/>
    </source>
</evidence>
<evidence type="ECO:0000256" key="4">
    <source>
        <dbReference type="ARBA" id="ARBA00038205"/>
    </source>
</evidence>
<sequence>MCKTWEEEEARFLPNCSFGHTAAFRRDPPALPADSVSSLKYFGEGERGTRAGAIRPFGYEYLSRMSRHAKKLRDHDINPCIAETDATTKCMNDNNYNKDLCTDYFLKYKNCRKFWHEIMMQRKRSGVKPEMPPAEERKKILDSMGKLY</sequence>
<protein>
    <recommendedName>
        <fullName evidence="5">Coiled-coil-helix-coiled-coil-helix domain-containing protein 7</fullName>
    </recommendedName>
</protein>
<keyword evidence="7" id="KW-1185">Reference proteome</keyword>